<dbReference type="Pfam" id="PF13466">
    <property type="entry name" value="STAS_2"/>
    <property type="match status" value="1"/>
</dbReference>
<reference evidence="3 4" key="1">
    <citation type="submission" date="2022-10" db="EMBL/GenBank/DDBJ databases">
        <title>The complete genomes of actinobacterial strains from the NBC collection.</title>
        <authorList>
            <person name="Joergensen T.S."/>
            <person name="Alvarez Arevalo M."/>
            <person name="Sterndorff E.B."/>
            <person name="Faurdal D."/>
            <person name="Vuksanovic O."/>
            <person name="Mourched A.-S."/>
            <person name="Charusanti P."/>
            <person name="Shaw S."/>
            <person name="Blin K."/>
            <person name="Weber T."/>
        </authorList>
    </citation>
    <scope>NUCLEOTIDE SEQUENCE [LARGE SCALE GENOMIC DNA]</scope>
    <source>
        <strain evidence="3 4">NBC_00206</strain>
    </source>
</reference>
<dbReference type="SUPFAM" id="SSF52091">
    <property type="entry name" value="SpoIIaa-like"/>
    <property type="match status" value="1"/>
</dbReference>
<dbReference type="Proteomes" id="UP001622690">
    <property type="component" value="Chromosome"/>
</dbReference>
<proteinExistence type="predicted"/>
<keyword evidence="4" id="KW-1185">Reference proteome</keyword>
<feature type="compositionally biased region" description="Low complexity" evidence="1">
    <location>
        <begin position="116"/>
        <end position="128"/>
    </location>
</feature>
<protein>
    <submittedName>
        <fullName evidence="3">STAS domain-containing protein</fullName>
    </submittedName>
</protein>
<dbReference type="PROSITE" id="PS50801">
    <property type="entry name" value="STAS"/>
    <property type="match status" value="1"/>
</dbReference>
<feature type="domain" description="STAS" evidence="2">
    <location>
        <begin position="24"/>
        <end position="126"/>
    </location>
</feature>
<feature type="region of interest" description="Disordered" evidence="1">
    <location>
        <begin position="111"/>
        <end position="138"/>
    </location>
</feature>
<dbReference type="EMBL" id="CP108125">
    <property type="protein sequence ID" value="WTO86967.1"/>
    <property type="molecule type" value="Genomic_DNA"/>
</dbReference>
<gene>
    <name evidence="3" type="ORF">OHU27_32840</name>
</gene>
<accession>A0ABZ1J369</accession>
<dbReference type="Gene3D" id="3.30.750.24">
    <property type="entry name" value="STAS domain"/>
    <property type="match status" value="1"/>
</dbReference>
<evidence type="ECO:0000313" key="3">
    <source>
        <dbReference type="EMBL" id="WTO86967.1"/>
    </source>
</evidence>
<sequence>MSSAFDDSVFHLDTALDATGDAYIRITGDLDWDSADELTEAARALLRADPAPRRLRLDCARLTLCDSLGLASLLMVHRASGEAGTPLHLDNRPEVLRRLLDLTGTAEFFDGSAGRAADAPDASGEAGAAPPPAPPRRT</sequence>
<evidence type="ECO:0000256" key="1">
    <source>
        <dbReference type="SAM" id="MobiDB-lite"/>
    </source>
</evidence>
<dbReference type="CDD" id="cd07043">
    <property type="entry name" value="STAS_anti-anti-sigma_factors"/>
    <property type="match status" value="1"/>
</dbReference>
<evidence type="ECO:0000313" key="4">
    <source>
        <dbReference type="Proteomes" id="UP001622690"/>
    </source>
</evidence>
<feature type="compositionally biased region" description="Pro residues" evidence="1">
    <location>
        <begin position="129"/>
        <end position="138"/>
    </location>
</feature>
<evidence type="ECO:0000259" key="2">
    <source>
        <dbReference type="PROSITE" id="PS50801"/>
    </source>
</evidence>
<dbReference type="InterPro" id="IPR058548">
    <property type="entry name" value="MlaB-like_STAS"/>
</dbReference>
<name>A0ABZ1J369_9ACTN</name>
<organism evidence="3 4">
    <name type="scientific">Streptomyces nigra</name>
    <dbReference type="NCBI Taxonomy" id="1827580"/>
    <lineage>
        <taxon>Bacteria</taxon>
        <taxon>Bacillati</taxon>
        <taxon>Actinomycetota</taxon>
        <taxon>Actinomycetes</taxon>
        <taxon>Kitasatosporales</taxon>
        <taxon>Streptomycetaceae</taxon>
        <taxon>Streptomyces</taxon>
    </lineage>
</organism>
<dbReference type="InterPro" id="IPR002645">
    <property type="entry name" value="STAS_dom"/>
</dbReference>
<dbReference type="InterPro" id="IPR036513">
    <property type="entry name" value="STAS_dom_sf"/>
</dbReference>
<dbReference type="RefSeq" id="WP_406261095.1">
    <property type="nucleotide sequence ID" value="NZ_CP108125.1"/>
</dbReference>